<dbReference type="PANTHER" id="PTHR12992:SF11">
    <property type="entry name" value="MITOCHONDRIAL COENZYME A DIPHOSPHATASE NUDT8"/>
    <property type="match status" value="1"/>
</dbReference>
<keyword evidence="6" id="KW-0464">Manganese</keyword>
<dbReference type="SUPFAM" id="SSF55811">
    <property type="entry name" value="Nudix"/>
    <property type="match status" value="1"/>
</dbReference>
<dbReference type="Proteomes" id="UP000280726">
    <property type="component" value="Unassembled WGS sequence"/>
</dbReference>
<organism evidence="8 9">
    <name type="scientific">Georgenia muralis</name>
    <dbReference type="NCBI Taxonomy" id="154117"/>
    <lineage>
        <taxon>Bacteria</taxon>
        <taxon>Bacillati</taxon>
        <taxon>Actinomycetota</taxon>
        <taxon>Actinomycetes</taxon>
        <taxon>Micrococcales</taxon>
        <taxon>Bogoriellaceae</taxon>
        <taxon>Georgenia</taxon>
    </lineage>
</organism>
<keyword evidence="5" id="KW-0460">Magnesium</keyword>
<dbReference type="Gene3D" id="3.90.79.10">
    <property type="entry name" value="Nucleoside Triphosphate Pyrophosphohydrolase"/>
    <property type="match status" value="1"/>
</dbReference>
<comment type="cofactor">
    <cofactor evidence="2">
        <name>Mg(2+)</name>
        <dbReference type="ChEBI" id="CHEBI:18420"/>
    </cofactor>
</comment>
<evidence type="ECO:0000313" key="9">
    <source>
        <dbReference type="Proteomes" id="UP000280726"/>
    </source>
</evidence>
<dbReference type="InterPro" id="IPR015797">
    <property type="entry name" value="NUDIX_hydrolase-like_dom_sf"/>
</dbReference>
<dbReference type="GO" id="GO:0010945">
    <property type="term" value="F:coenzyme A diphosphatase activity"/>
    <property type="evidence" value="ECO:0007669"/>
    <property type="project" value="InterPro"/>
</dbReference>
<dbReference type="AlphaFoldDB" id="A0A3N4Z8N7"/>
<evidence type="ECO:0000313" key="8">
    <source>
        <dbReference type="EMBL" id="RPF27580.1"/>
    </source>
</evidence>
<gene>
    <name evidence="8" type="ORF">EDD32_2068</name>
</gene>
<dbReference type="GO" id="GO:0046872">
    <property type="term" value="F:metal ion binding"/>
    <property type="evidence" value="ECO:0007669"/>
    <property type="project" value="UniProtKB-KW"/>
</dbReference>
<evidence type="ECO:0000256" key="1">
    <source>
        <dbReference type="ARBA" id="ARBA00001936"/>
    </source>
</evidence>
<name>A0A3N4Z8N7_9MICO</name>
<dbReference type="RefSeq" id="WP_246006079.1">
    <property type="nucleotide sequence ID" value="NZ_RKRA01000001.1"/>
</dbReference>
<evidence type="ECO:0000256" key="3">
    <source>
        <dbReference type="ARBA" id="ARBA00022723"/>
    </source>
</evidence>
<dbReference type="InterPro" id="IPR000086">
    <property type="entry name" value="NUDIX_hydrolase_dom"/>
</dbReference>
<dbReference type="InterPro" id="IPR045121">
    <property type="entry name" value="CoAse"/>
</dbReference>
<dbReference type="Pfam" id="PF00293">
    <property type="entry name" value="NUDIX"/>
    <property type="match status" value="1"/>
</dbReference>
<evidence type="ECO:0000256" key="2">
    <source>
        <dbReference type="ARBA" id="ARBA00001946"/>
    </source>
</evidence>
<dbReference type="EMBL" id="RKRA01000001">
    <property type="protein sequence ID" value="RPF27580.1"/>
    <property type="molecule type" value="Genomic_DNA"/>
</dbReference>
<dbReference type="PROSITE" id="PS51462">
    <property type="entry name" value="NUDIX"/>
    <property type="match status" value="1"/>
</dbReference>
<keyword evidence="3" id="KW-0479">Metal-binding</keyword>
<proteinExistence type="predicted"/>
<accession>A0A3N4Z8N7</accession>
<comment type="cofactor">
    <cofactor evidence="1">
        <name>Mn(2+)</name>
        <dbReference type="ChEBI" id="CHEBI:29035"/>
    </cofactor>
</comment>
<sequence length="241" mass="25469">MDSHPAAGATPGRARADLAALAERGRTGTMTPLGGLHTYDAATAVDYRAAAVLALFTPTVAGTEVFLVRRADHLRHHPGQIALPGGRVEPDDAGEVGAALRETQEETGLDPGRVEVLGPLPPVLVPVSRYAVTPVLGWTEHTDVVTVVEPGEVLHTLRVPVGDLLDPAARATVRIAAPSGAVFRSAGFRTRSGWVWGFTGNLLDHLFAELGWTLPWDTSREVVFGYDAARGLAVPPADATW</sequence>
<dbReference type="PANTHER" id="PTHR12992">
    <property type="entry name" value="NUDIX HYDROLASE"/>
    <property type="match status" value="1"/>
</dbReference>
<evidence type="ECO:0000256" key="5">
    <source>
        <dbReference type="ARBA" id="ARBA00022842"/>
    </source>
</evidence>
<feature type="domain" description="Nudix hydrolase" evidence="7">
    <location>
        <begin position="46"/>
        <end position="182"/>
    </location>
</feature>
<keyword evidence="9" id="KW-1185">Reference proteome</keyword>
<reference evidence="8 9" key="1">
    <citation type="submission" date="2018-11" db="EMBL/GenBank/DDBJ databases">
        <title>Sequencing the genomes of 1000 actinobacteria strains.</title>
        <authorList>
            <person name="Klenk H.-P."/>
        </authorList>
    </citation>
    <scope>NUCLEOTIDE SEQUENCE [LARGE SCALE GENOMIC DNA]</scope>
    <source>
        <strain evidence="8 9">DSM 14418</strain>
    </source>
</reference>
<protein>
    <submittedName>
        <fullName evidence="8">ADP-ribose pyrophosphatase YjhB (NUDIX family)</fullName>
    </submittedName>
</protein>
<keyword evidence="4" id="KW-0378">Hydrolase</keyword>
<evidence type="ECO:0000259" key="7">
    <source>
        <dbReference type="PROSITE" id="PS51462"/>
    </source>
</evidence>
<evidence type="ECO:0000256" key="4">
    <source>
        <dbReference type="ARBA" id="ARBA00022801"/>
    </source>
</evidence>
<dbReference type="CDD" id="cd03426">
    <property type="entry name" value="NUDIX_CoAse_Nudt7"/>
    <property type="match status" value="1"/>
</dbReference>
<evidence type="ECO:0000256" key="6">
    <source>
        <dbReference type="ARBA" id="ARBA00023211"/>
    </source>
</evidence>
<comment type="caution">
    <text evidence="8">The sequence shown here is derived from an EMBL/GenBank/DDBJ whole genome shotgun (WGS) entry which is preliminary data.</text>
</comment>